<dbReference type="PATRIC" id="fig|81035.3.peg.3904"/>
<name>A0A0N0GDP1_PSESX</name>
<reference evidence="1 2" key="2">
    <citation type="submission" date="2015-10" db="EMBL/GenBank/DDBJ databases">
        <title>Comparative genomics and high-throughput reverse genetic screens identify a new phytobacterial MAMP and an Arabidopsis receptor required for immune elicitation.</title>
        <authorList>
            <person name="Mott G.A."/>
            <person name="Thakur S."/>
            <person name="Wang P.W."/>
            <person name="Desveaux D."/>
            <person name="Guttman D.S."/>
        </authorList>
    </citation>
    <scope>NUCLEOTIDE SEQUENCE [LARGE SCALE GENOMIC DNA]</scope>
    <source>
        <strain evidence="1 2">0788_9</strain>
    </source>
</reference>
<sequence>MGRCFMCCCRPMEVLDTASLLMARIISTPLHGSNTNVCLNRPQAR</sequence>
<protein>
    <submittedName>
        <fullName evidence="1">Uncharacterized protein</fullName>
    </submittedName>
</protein>
<proteinExistence type="predicted"/>
<gene>
    <name evidence="1" type="ORF">ABJ99_3655</name>
</gene>
<dbReference type="AlphaFoldDB" id="A0A0N0GDP1"/>
<dbReference type="EMBL" id="LGLN01000071">
    <property type="protein sequence ID" value="KPC26894.1"/>
    <property type="molecule type" value="Genomic_DNA"/>
</dbReference>
<comment type="caution">
    <text evidence="1">The sequence shown here is derived from an EMBL/GenBank/DDBJ whole genome shotgun (WGS) entry which is preliminary data.</text>
</comment>
<accession>A0A0N0GDP1</accession>
<dbReference type="Proteomes" id="UP000037891">
    <property type="component" value="Unassembled WGS sequence"/>
</dbReference>
<organism evidence="1 2">
    <name type="scientific">Pseudomonas syringae pv. cilantro</name>
    <dbReference type="NCBI Taxonomy" id="81035"/>
    <lineage>
        <taxon>Bacteria</taxon>
        <taxon>Pseudomonadati</taxon>
        <taxon>Pseudomonadota</taxon>
        <taxon>Gammaproteobacteria</taxon>
        <taxon>Pseudomonadales</taxon>
        <taxon>Pseudomonadaceae</taxon>
        <taxon>Pseudomonas</taxon>
        <taxon>Pseudomonas syringae</taxon>
    </lineage>
</organism>
<reference evidence="1 2" key="1">
    <citation type="submission" date="2015-07" db="EMBL/GenBank/DDBJ databases">
        <authorList>
            <person name="Noorani M."/>
        </authorList>
    </citation>
    <scope>NUCLEOTIDE SEQUENCE [LARGE SCALE GENOMIC DNA]</scope>
    <source>
        <strain evidence="1 2">0788_9</strain>
    </source>
</reference>
<evidence type="ECO:0000313" key="1">
    <source>
        <dbReference type="EMBL" id="KPC26894.1"/>
    </source>
</evidence>
<evidence type="ECO:0000313" key="2">
    <source>
        <dbReference type="Proteomes" id="UP000037891"/>
    </source>
</evidence>